<evidence type="ECO:0000313" key="2">
    <source>
        <dbReference type="Proteomes" id="UP000198852"/>
    </source>
</evidence>
<proteinExistence type="predicted"/>
<reference evidence="2" key="1">
    <citation type="submission" date="2016-10" db="EMBL/GenBank/DDBJ databases">
        <authorList>
            <person name="Varghese N."/>
            <person name="Submissions S."/>
        </authorList>
    </citation>
    <scope>NUCLEOTIDE SEQUENCE [LARGE SCALE GENOMIC DNA]</scope>
    <source>
        <strain evidence="2">DSM 44771</strain>
    </source>
</reference>
<organism evidence="1 2">
    <name type="scientific">Saccharopolyspora flava</name>
    <dbReference type="NCBI Taxonomy" id="95161"/>
    <lineage>
        <taxon>Bacteria</taxon>
        <taxon>Bacillati</taxon>
        <taxon>Actinomycetota</taxon>
        <taxon>Actinomycetes</taxon>
        <taxon>Pseudonocardiales</taxon>
        <taxon>Pseudonocardiaceae</taxon>
        <taxon>Saccharopolyspora</taxon>
    </lineage>
</organism>
<dbReference type="AlphaFoldDB" id="A0A1I6RSI9"/>
<sequence length="74" mass="8027">MTLAARHFWLPVADDSHGYGLTRHAFRGRRADAGSAEPAHCGEVFALATPSEMDWICAPTCQTCNDTLKSGYAD</sequence>
<protein>
    <recommendedName>
        <fullName evidence="3">Zinc-finger</fullName>
    </recommendedName>
</protein>
<dbReference type="RefSeq" id="WP_093416705.1">
    <property type="nucleotide sequence ID" value="NZ_FOZX01000003.1"/>
</dbReference>
<name>A0A1I6RSI9_9PSEU</name>
<evidence type="ECO:0008006" key="3">
    <source>
        <dbReference type="Google" id="ProtNLM"/>
    </source>
</evidence>
<dbReference type="EMBL" id="FOZX01000003">
    <property type="protein sequence ID" value="SFS67683.1"/>
    <property type="molecule type" value="Genomic_DNA"/>
</dbReference>
<evidence type="ECO:0000313" key="1">
    <source>
        <dbReference type="EMBL" id="SFS67683.1"/>
    </source>
</evidence>
<accession>A0A1I6RSI9</accession>
<keyword evidence="2" id="KW-1185">Reference proteome</keyword>
<dbReference type="Proteomes" id="UP000198852">
    <property type="component" value="Unassembled WGS sequence"/>
</dbReference>
<gene>
    <name evidence="1" type="ORF">SAMN05660874_02611</name>
</gene>